<reference evidence="3" key="1">
    <citation type="journal article" date="2016" name="Nat. Genet.">
        <title>A high-quality carrot genome assembly provides new insights into carotenoid accumulation and asterid genome evolution.</title>
        <authorList>
            <person name="Iorizzo M."/>
            <person name="Ellison S."/>
            <person name="Senalik D."/>
            <person name="Zeng P."/>
            <person name="Satapoomin P."/>
            <person name="Huang J."/>
            <person name="Bowman M."/>
            <person name="Iovene M."/>
            <person name="Sanseverino W."/>
            <person name="Cavagnaro P."/>
            <person name="Yildiz M."/>
            <person name="Macko-Podgorni A."/>
            <person name="Moranska E."/>
            <person name="Grzebelus E."/>
            <person name="Grzebelus D."/>
            <person name="Ashrafi H."/>
            <person name="Zheng Z."/>
            <person name="Cheng S."/>
            <person name="Spooner D."/>
            <person name="Van Deynze A."/>
            <person name="Simon P."/>
        </authorList>
    </citation>
    <scope>NUCLEOTIDE SEQUENCE</scope>
    <source>
        <tissue evidence="3">Leaf</tissue>
    </source>
</reference>
<dbReference type="PANTHER" id="PTHR33142">
    <property type="entry name" value="CYCLIN-DEPENDENT PROTEIN KINASE INHIBITOR SMR13"/>
    <property type="match status" value="1"/>
</dbReference>
<dbReference type="EMBL" id="CP093347">
    <property type="protein sequence ID" value="WOH02419.1"/>
    <property type="molecule type" value="Genomic_DNA"/>
</dbReference>
<keyword evidence="2" id="KW-0131">Cell cycle</keyword>
<dbReference type="Gramene" id="KZM95817">
    <property type="protein sequence ID" value="KZM95817"/>
    <property type="gene ID" value="DCAR_019059"/>
</dbReference>
<name>A0A164ZEM9_DAUCS</name>
<dbReference type="AlphaFoldDB" id="A0A164ZEM9"/>
<dbReference type="InterPro" id="IPR040389">
    <property type="entry name" value="SMR"/>
</dbReference>
<dbReference type="OMA" id="DDCKTPK"/>
<evidence type="ECO:0000313" key="3">
    <source>
        <dbReference type="EMBL" id="WOH02419.1"/>
    </source>
</evidence>
<dbReference type="GO" id="GO:0032875">
    <property type="term" value="P:regulation of DNA endoreduplication"/>
    <property type="evidence" value="ECO:0007669"/>
    <property type="project" value="InterPro"/>
</dbReference>
<dbReference type="PANTHER" id="PTHR33142:SF89">
    <property type="entry name" value="CYCLIN-DEPENDENT PROTEIN KINASE INHIBITOR SMR2"/>
    <property type="match status" value="1"/>
</dbReference>
<protein>
    <submittedName>
        <fullName evidence="3">Uncharacterized protein</fullName>
    </submittedName>
</protein>
<keyword evidence="1" id="KW-0649">Protein kinase inhibitor</keyword>
<sequence length="96" mass="11031">MSTDLEFRLSPIKINSSDSVCPEDEECKTPTLPGSRIPAILSCPPAPRKRRAVLRPVACKRKLEFFEVIHFEEIEEFFNRVELVRRTGAKRSRSDV</sequence>
<keyword evidence="4" id="KW-1185">Reference proteome</keyword>
<gene>
    <name evidence="3" type="ORF">DCAR_0521808</name>
</gene>
<reference evidence="3" key="2">
    <citation type="submission" date="2022-03" db="EMBL/GenBank/DDBJ databases">
        <title>Draft title - Genomic analysis of global carrot germplasm unveils the trajectory of domestication and the origin of high carotenoid orange carrot.</title>
        <authorList>
            <person name="Iorizzo M."/>
            <person name="Ellison S."/>
            <person name="Senalik D."/>
            <person name="Macko-Podgorni A."/>
            <person name="Grzebelus D."/>
            <person name="Bostan H."/>
            <person name="Rolling W."/>
            <person name="Curaba J."/>
            <person name="Simon P."/>
        </authorList>
    </citation>
    <scope>NUCLEOTIDE SEQUENCE</scope>
    <source>
        <tissue evidence="3">Leaf</tissue>
    </source>
</reference>
<accession>A0A164ZEM9</accession>
<evidence type="ECO:0000313" key="4">
    <source>
        <dbReference type="Proteomes" id="UP000077755"/>
    </source>
</evidence>
<dbReference type="Proteomes" id="UP000077755">
    <property type="component" value="Chromosome 5"/>
</dbReference>
<dbReference type="GO" id="GO:0004860">
    <property type="term" value="F:protein kinase inhibitor activity"/>
    <property type="evidence" value="ECO:0007669"/>
    <property type="project" value="UniProtKB-KW"/>
</dbReference>
<evidence type="ECO:0000256" key="1">
    <source>
        <dbReference type="ARBA" id="ARBA00023013"/>
    </source>
</evidence>
<evidence type="ECO:0000256" key="2">
    <source>
        <dbReference type="ARBA" id="ARBA00023306"/>
    </source>
</evidence>
<proteinExistence type="predicted"/>
<organism evidence="3 4">
    <name type="scientific">Daucus carota subsp. sativus</name>
    <name type="common">Carrot</name>
    <dbReference type="NCBI Taxonomy" id="79200"/>
    <lineage>
        <taxon>Eukaryota</taxon>
        <taxon>Viridiplantae</taxon>
        <taxon>Streptophyta</taxon>
        <taxon>Embryophyta</taxon>
        <taxon>Tracheophyta</taxon>
        <taxon>Spermatophyta</taxon>
        <taxon>Magnoliopsida</taxon>
        <taxon>eudicotyledons</taxon>
        <taxon>Gunneridae</taxon>
        <taxon>Pentapetalae</taxon>
        <taxon>asterids</taxon>
        <taxon>campanulids</taxon>
        <taxon>Apiales</taxon>
        <taxon>Apiaceae</taxon>
        <taxon>Apioideae</taxon>
        <taxon>Scandiceae</taxon>
        <taxon>Daucinae</taxon>
        <taxon>Daucus</taxon>
        <taxon>Daucus sect. Daucus</taxon>
    </lineage>
</organism>